<protein>
    <submittedName>
        <fullName evidence="1">20230_t:CDS:1</fullName>
    </submittedName>
</protein>
<name>A0ABN7WGB2_GIGMA</name>
<feature type="non-terminal residue" evidence="1">
    <location>
        <position position="1"/>
    </location>
</feature>
<accession>A0ABN7WGB2</accession>
<organism evidence="1 2">
    <name type="scientific">Gigaspora margarita</name>
    <dbReference type="NCBI Taxonomy" id="4874"/>
    <lineage>
        <taxon>Eukaryota</taxon>
        <taxon>Fungi</taxon>
        <taxon>Fungi incertae sedis</taxon>
        <taxon>Mucoromycota</taxon>
        <taxon>Glomeromycotina</taxon>
        <taxon>Glomeromycetes</taxon>
        <taxon>Diversisporales</taxon>
        <taxon>Gigasporaceae</taxon>
        <taxon>Gigaspora</taxon>
    </lineage>
</organism>
<evidence type="ECO:0000313" key="2">
    <source>
        <dbReference type="Proteomes" id="UP000789901"/>
    </source>
</evidence>
<evidence type="ECO:0000313" key="1">
    <source>
        <dbReference type="EMBL" id="CAG8831449.1"/>
    </source>
</evidence>
<reference evidence="1 2" key="1">
    <citation type="submission" date="2021-06" db="EMBL/GenBank/DDBJ databases">
        <authorList>
            <person name="Kallberg Y."/>
            <person name="Tangrot J."/>
            <person name="Rosling A."/>
        </authorList>
    </citation>
    <scope>NUCLEOTIDE SEQUENCE [LARGE SCALE GENOMIC DNA]</scope>
    <source>
        <strain evidence="1 2">120-4 pot B 10/14</strain>
    </source>
</reference>
<sequence length="111" mass="13209">IITNELLVVLNLHIRQKKKFPSPVCPRYKNEIEDGKYWLCCKKKRNSVREVIQKSLNEMTKKKNETKKIHLTQAQKQDYKEMYMAMYFDPNTNVKIGIITKDCELMIEGKN</sequence>
<dbReference type="EMBL" id="CAJVQB010043819">
    <property type="protein sequence ID" value="CAG8831449.1"/>
    <property type="molecule type" value="Genomic_DNA"/>
</dbReference>
<keyword evidence="2" id="KW-1185">Reference proteome</keyword>
<gene>
    <name evidence="1" type="ORF">GMARGA_LOCUS30669</name>
</gene>
<comment type="caution">
    <text evidence="1">The sequence shown here is derived from an EMBL/GenBank/DDBJ whole genome shotgun (WGS) entry which is preliminary data.</text>
</comment>
<proteinExistence type="predicted"/>
<dbReference type="Proteomes" id="UP000789901">
    <property type="component" value="Unassembled WGS sequence"/>
</dbReference>